<dbReference type="Gene3D" id="3.40.190.290">
    <property type="match status" value="1"/>
</dbReference>
<dbReference type="CDD" id="cd08471">
    <property type="entry name" value="PBP2_CrgA_like_2"/>
    <property type="match status" value="1"/>
</dbReference>
<dbReference type="PROSITE" id="PS50931">
    <property type="entry name" value="HTH_LYSR"/>
    <property type="match status" value="1"/>
</dbReference>
<dbReference type="Pfam" id="PF03466">
    <property type="entry name" value="LysR_substrate"/>
    <property type="match status" value="1"/>
</dbReference>
<keyword evidence="7" id="KW-1185">Reference proteome</keyword>
<protein>
    <submittedName>
        <fullName evidence="6">LysR family transcriptional regulator</fullName>
    </submittedName>
</protein>
<keyword evidence="4" id="KW-0804">Transcription</keyword>
<evidence type="ECO:0000256" key="2">
    <source>
        <dbReference type="ARBA" id="ARBA00023015"/>
    </source>
</evidence>
<organism evidence="6 7">
    <name type="scientific">Aromatoleum buckelii</name>
    <dbReference type="NCBI Taxonomy" id="200254"/>
    <lineage>
        <taxon>Bacteria</taxon>
        <taxon>Pseudomonadati</taxon>
        <taxon>Pseudomonadota</taxon>
        <taxon>Betaproteobacteria</taxon>
        <taxon>Rhodocyclales</taxon>
        <taxon>Rhodocyclaceae</taxon>
        <taxon>Aromatoleum</taxon>
    </lineage>
</organism>
<dbReference type="PRINTS" id="PR00039">
    <property type="entry name" value="HTHLYSR"/>
</dbReference>
<evidence type="ECO:0000313" key="6">
    <source>
        <dbReference type="EMBL" id="NMF95305.1"/>
    </source>
</evidence>
<dbReference type="Proteomes" id="UP000601990">
    <property type="component" value="Unassembled WGS sequence"/>
</dbReference>
<reference evidence="6" key="1">
    <citation type="submission" date="2019-12" db="EMBL/GenBank/DDBJ databases">
        <title>Comparative genomics gives insights into the taxonomy of the Azoarcus-Aromatoleum group and reveals separate origins of nif in the plant-associated Azoarcus and non-plant-associated Aromatoleum sub-groups.</title>
        <authorList>
            <person name="Lafos M."/>
            <person name="Maluk M."/>
            <person name="Batista M."/>
            <person name="Junghare M."/>
            <person name="Carmona M."/>
            <person name="Faoro H."/>
            <person name="Cruz L.M."/>
            <person name="Battistoni F."/>
            <person name="De Souza E."/>
            <person name="Pedrosa F."/>
            <person name="Chen W.-M."/>
            <person name="Poole P.S."/>
            <person name="Dixon R.A."/>
            <person name="James E.K."/>
        </authorList>
    </citation>
    <scope>NUCLEOTIDE SEQUENCE</scope>
    <source>
        <strain evidence="6">U120</strain>
    </source>
</reference>
<dbReference type="PANTHER" id="PTHR30537">
    <property type="entry name" value="HTH-TYPE TRANSCRIPTIONAL REGULATOR"/>
    <property type="match status" value="1"/>
</dbReference>
<gene>
    <name evidence="6" type="ORF">GO608_18530</name>
</gene>
<keyword evidence="2" id="KW-0805">Transcription regulation</keyword>
<dbReference type="InterPro" id="IPR036390">
    <property type="entry name" value="WH_DNA-bd_sf"/>
</dbReference>
<name>A0ABX1N7U2_9RHOO</name>
<accession>A0ABX1N7U2</accession>
<evidence type="ECO:0000256" key="4">
    <source>
        <dbReference type="ARBA" id="ARBA00023163"/>
    </source>
</evidence>
<dbReference type="InterPro" id="IPR000847">
    <property type="entry name" value="LysR_HTH_N"/>
</dbReference>
<dbReference type="RefSeq" id="WP_169200507.1">
    <property type="nucleotide sequence ID" value="NZ_WTVH02000001.1"/>
</dbReference>
<dbReference type="EMBL" id="WTVH01000061">
    <property type="protein sequence ID" value="NMF95305.1"/>
    <property type="molecule type" value="Genomic_DNA"/>
</dbReference>
<sequence length="300" mass="32629">MDRFHLMNVFVAVAEAESFAGAARRLRLSPPAVTRAVVALEERLGVRLLTRTTRVVRVTEAGARYLEDACRIMMELDEADVAAAGVNAAPRGHLAVTAPVLFGKLYVMPVIAEYQSAFEQTSVSALFVDRLVNLVEEGIDVGIRIGQLPDSSLRAIRVGQVHRVVVGAPAYFHEHGVPERPEDLARHRLVAASGVSPTNDWVFQSASEKRTVRVQPRIIVNTNDAALEAARRGYGLTRLLSYQIAPELASGELRAVLTDCEAPDLPVHVVHREGRHGSAKVRSFVDLAVARLRADSALGP</sequence>
<evidence type="ECO:0000313" key="7">
    <source>
        <dbReference type="Proteomes" id="UP000601990"/>
    </source>
</evidence>
<dbReference type="PANTHER" id="PTHR30537:SF5">
    <property type="entry name" value="HTH-TYPE TRANSCRIPTIONAL ACTIVATOR TTDR-RELATED"/>
    <property type="match status" value="1"/>
</dbReference>
<dbReference type="Pfam" id="PF00126">
    <property type="entry name" value="HTH_1"/>
    <property type="match status" value="1"/>
</dbReference>
<dbReference type="InterPro" id="IPR036388">
    <property type="entry name" value="WH-like_DNA-bd_sf"/>
</dbReference>
<evidence type="ECO:0000256" key="3">
    <source>
        <dbReference type="ARBA" id="ARBA00023125"/>
    </source>
</evidence>
<evidence type="ECO:0000259" key="5">
    <source>
        <dbReference type="PROSITE" id="PS50931"/>
    </source>
</evidence>
<dbReference type="SUPFAM" id="SSF53850">
    <property type="entry name" value="Periplasmic binding protein-like II"/>
    <property type="match status" value="1"/>
</dbReference>
<dbReference type="InterPro" id="IPR058163">
    <property type="entry name" value="LysR-type_TF_proteobact-type"/>
</dbReference>
<comment type="caution">
    <text evidence="6">The sequence shown here is derived from an EMBL/GenBank/DDBJ whole genome shotgun (WGS) entry which is preliminary data.</text>
</comment>
<comment type="similarity">
    <text evidence="1">Belongs to the LysR transcriptional regulatory family.</text>
</comment>
<evidence type="ECO:0000256" key="1">
    <source>
        <dbReference type="ARBA" id="ARBA00009437"/>
    </source>
</evidence>
<feature type="domain" description="HTH lysR-type" evidence="5">
    <location>
        <begin position="1"/>
        <end position="59"/>
    </location>
</feature>
<proteinExistence type="inferred from homology"/>
<dbReference type="SUPFAM" id="SSF46785">
    <property type="entry name" value="Winged helix' DNA-binding domain"/>
    <property type="match status" value="1"/>
</dbReference>
<keyword evidence="3" id="KW-0238">DNA-binding</keyword>
<dbReference type="InterPro" id="IPR005119">
    <property type="entry name" value="LysR_subst-bd"/>
</dbReference>
<dbReference type="Gene3D" id="1.10.10.10">
    <property type="entry name" value="Winged helix-like DNA-binding domain superfamily/Winged helix DNA-binding domain"/>
    <property type="match status" value="1"/>
</dbReference>